<keyword evidence="2 4" id="KW-0732">Signal</keyword>
<dbReference type="STRING" id="383372.Rcas_1300"/>
<accession>A7NIT9</accession>
<reference evidence="7 8" key="1">
    <citation type="submission" date="2007-08" db="EMBL/GenBank/DDBJ databases">
        <title>Complete sequence of Roseiflexus castenholzii DSM 13941.</title>
        <authorList>
            <consortium name="US DOE Joint Genome Institute"/>
            <person name="Copeland A."/>
            <person name="Lucas S."/>
            <person name="Lapidus A."/>
            <person name="Barry K."/>
            <person name="Glavina del Rio T."/>
            <person name="Dalin E."/>
            <person name="Tice H."/>
            <person name="Pitluck S."/>
            <person name="Thompson L.S."/>
            <person name="Brettin T."/>
            <person name="Bruce D."/>
            <person name="Detter J.C."/>
            <person name="Han C."/>
            <person name="Tapia R."/>
            <person name="Schmutz J."/>
            <person name="Larimer F."/>
            <person name="Land M."/>
            <person name="Hauser L."/>
            <person name="Kyrpides N."/>
            <person name="Mikhailova N."/>
            <person name="Bryant D.A."/>
            <person name="Hanada S."/>
            <person name="Tsukatani Y."/>
            <person name="Richardson P."/>
        </authorList>
    </citation>
    <scope>NUCLEOTIDE SEQUENCE [LARGE SCALE GENOMIC DNA]</scope>
    <source>
        <strain evidence="8">DSM 13941 / HLO8</strain>
    </source>
</reference>
<dbReference type="InterPro" id="IPR011625">
    <property type="entry name" value="A2M_N_BRD"/>
</dbReference>
<dbReference type="PANTHER" id="PTHR40094:SF1">
    <property type="entry name" value="UBIQUITIN DOMAIN-CONTAINING PROTEIN"/>
    <property type="match status" value="1"/>
</dbReference>
<feature type="signal peptide" evidence="4">
    <location>
        <begin position="1"/>
        <end position="19"/>
    </location>
</feature>
<dbReference type="Pfam" id="PF00207">
    <property type="entry name" value="A2M"/>
    <property type="match status" value="1"/>
</dbReference>
<dbReference type="OrthoDB" id="9767116at2"/>
<evidence type="ECO:0000313" key="7">
    <source>
        <dbReference type="EMBL" id="ABU57397.1"/>
    </source>
</evidence>
<dbReference type="Gene3D" id="2.20.130.20">
    <property type="match status" value="1"/>
</dbReference>
<feature type="domain" description="Alpha-2-macroglobulin bait region" evidence="5">
    <location>
        <begin position="1047"/>
        <end position="1194"/>
    </location>
</feature>
<feature type="chain" id="PRO_5002710965" evidence="4">
    <location>
        <begin position="20"/>
        <end position="2002"/>
    </location>
</feature>
<dbReference type="Gene3D" id="2.60.40.3710">
    <property type="match status" value="3"/>
</dbReference>
<dbReference type="Pfam" id="PF17973">
    <property type="entry name" value="bMG10"/>
    <property type="match status" value="1"/>
</dbReference>
<dbReference type="SMART" id="SM01419">
    <property type="entry name" value="Thiol-ester_cl"/>
    <property type="match status" value="1"/>
</dbReference>
<dbReference type="Gene3D" id="1.50.10.20">
    <property type="match status" value="1"/>
</dbReference>
<dbReference type="CDD" id="cd02891">
    <property type="entry name" value="A2M_like"/>
    <property type="match status" value="1"/>
</dbReference>
<name>A7NIT9_ROSCS</name>
<feature type="domain" description="Alpha-2-macroglobulin" evidence="6">
    <location>
        <begin position="1291"/>
        <end position="1381"/>
    </location>
</feature>
<dbReference type="Pfam" id="PF07703">
    <property type="entry name" value="A2M_BRD"/>
    <property type="match status" value="1"/>
</dbReference>
<sequence>MPPLYRRFVLLMVCVTILAACGSPRPQPTPTPVTAQPTPVAPRRDIPQPPTQAAPTLVARSPEPGQALDPGAPVELVFDRPMDRASVAAALTVAGVTGVVEWPNARTVRFVPGAPLKRASTYEVMLRETAKSADGIPLAAPVRFRFATAGFLEVGQVIPADGAADVQPNATITVFFNRPVVPLTAIEMQTNLPQPLTFDPPIAGRGEWLNTAIYTFIPSAPLASGATYTGRIAAGLTDVTGNPLPSEYTWRFTVARPQVVTINPFDGATLVPLQPSITLRFNVPVDPASARAAFRLRGSDGADIPGDLQVTDETLVFTPAQRLEFDTRYTVEAAASLTGISGGLGMANDFSATFQTVPRLRILETDPRDGETNARRGGLTIRFNAPVDPATVLPNVAITPQPTEVYTYFYDTTFNLSFDTRPSTEYSVAIGPDIADPYGNRTGQSLAVRFRTTPLEPQVYPLTPGFITTFDANRAPRIALMATNVNNASLALYRLPVEALLRREILGPDGVSPPSGATLVRRWQAQFSVPRDEPTPVRIDLVDGGGRLDPGLYLLLLDHPSGYPETRVLAVSPLHLTLKAAERTALVWANDLTTGAPVSGLALELFDDQGASLGTATTDANGVATTTLNRTEYRGMVAVARQPFAIFGADWGTGVTPWDFSLPASFDLPEVTAYVYTDRPIYRPGQRVWFKGVVRAEDDVRYTLMPGLNTAQVAVYDAAGESIIQQPVSLNPNGAFDGGFMLAAGAPTGQYALSLNVGGREFRFPFQVAAYRPPEIEVTVTPRAAGIMRGAPTEATVRAAYFFGAPAANLPVQWNVLAEPFAPAPDWAGRYTFDESGDVWVCRFCWWIPAPPPQPILSGSATTDAQGQAIISLPGELRDPEGNVITRSARLTVEATVTGRDNQAISGRTAIVVHASDLYVGLAPRAYVGRAGAAQQIDLVTIDTRGNRLASRAVEIELVRTTWENRFVQDDAGGRWESREVREPVGTQTVTTDANGEAVVSFTPDKGGAYLVLARARDAGGREARSSLYVWVYGGDALWLRENNDRINLIADKSEYRPGETATILIPSPFTGTHWALLTVERGGVLSHEVRQVSGGSLVYQLPITADHAPNIFVSAVLFAPPDGSGAPADFKVGVLPLTVVPTAQMLRVEVTTATPQAAPGDAVTFDVRVTDTNGAPVAAELSLDLVDKAVLSLQPREPDAIVQGFYGRRPLGVFTSAGLSVAAERFERLLDEAQRNVPPGAGAAGPETAIPMVGATPTAPAAMPAEAMPARTGDAALQQGLTIRQEFADTAFWQAVVTTDAGGRATVQVSLPDNLTTWVMRGVALTMDTRVGEGTGELVSTKPLLVRPVTPRFFVVGDVVELAVNVSNLTNTPMMTTVTLSADGVTVTSPITQTIQVPANGEASAAWQVTVLDGESVDLVFSAVSGQLSDAARPRIATAPDGRIPVYRYSAPETVATGGQIDRADARVEAVALPPNVDARLGELRIRLDPSLAASVLDGLTALEEYPYVTVESTVSRFVPNVVALRMLRQLGVTNTELEARLPTLVADALDRLSLWQNADGGWGWWADDESNPYISAYAVFGMLRAREAGFTVRDDTLARGTEYLAAQLAADADVRTAQQANRQAWLLYVLADGGRPDRGRMDALYGNRERLGVYGKALLALALHRVDAGDARLKTLLSDLNNAAIVSATGVHWEEAARDSWAFSSDTCSSAIALQALVRLDPQNQIIPNVVRWLMVARRGDIWLTTQESVWGLLALTDWMATTGELNGAYDYAVWLNGNERIAGRIDATNVMSATVVRVPTTELLIGDPLLVAVGRSEGAGRLYYTAHLNLALPADQVKALDRGIAVTRRYVAADCTDGPRCPTLTSVKAGDMVRVELSIVAERDLYYFQIEDPLPAGGEAIDPNLATTVIASDSGPTLRPAPDAATPYWWWWRWYDRVELRDEKVALFADYLPRGAYLFSYTFRAVQPGEYRVIPTLAQESFFPEVFGRADGQLFVITR</sequence>
<evidence type="ECO:0000256" key="4">
    <source>
        <dbReference type="SAM" id="SignalP"/>
    </source>
</evidence>
<dbReference type="InterPro" id="IPR047565">
    <property type="entry name" value="Alpha-macroglob_thiol-ester_cl"/>
</dbReference>
<comment type="similarity">
    <text evidence="1">Belongs to the protease inhibitor I39 (alpha-2-macroglobulin) family. Bacterial alpha-2-macroglobulin subfamily.</text>
</comment>
<dbReference type="InterPro" id="IPR051802">
    <property type="entry name" value="YfhM-like"/>
</dbReference>
<dbReference type="InterPro" id="IPR008930">
    <property type="entry name" value="Terpenoid_cyclase/PrenylTrfase"/>
</dbReference>
<evidence type="ECO:0000256" key="3">
    <source>
        <dbReference type="SAM" id="MobiDB-lite"/>
    </source>
</evidence>
<dbReference type="GO" id="GO:0004866">
    <property type="term" value="F:endopeptidase inhibitor activity"/>
    <property type="evidence" value="ECO:0007669"/>
    <property type="project" value="InterPro"/>
</dbReference>
<dbReference type="Pfam" id="PF01835">
    <property type="entry name" value="MG2"/>
    <property type="match status" value="1"/>
</dbReference>
<dbReference type="PROSITE" id="PS51257">
    <property type="entry name" value="PROKAR_LIPOPROTEIN"/>
    <property type="match status" value="1"/>
</dbReference>
<dbReference type="InterPro" id="IPR002890">
    <property type="entry name" value="MG2"/>
</dbReference>
<evidence type="ECO:0000256" key="2">
    <source>
        <dbReference type="ARBA" id="ARBA00022729"/>
    </source>
</evidence>
<dbReference type="SMART" id="SM01360">
    <property type="entry name" value="A2M"/>
    <property type="match status" value="1"/>
</dbReference>
<dbReference type="Pfam" id="PF11974">
    <property type="entry name" value="bMG3"/>
    <property type="match status" value="1"/>
</dbReference>
<dbReference type="InterPro" id="IPR011626">
    <property type="entry name" value="Alpha-macroglobulin_TED"/>
</dbReference>
<gene>
    <name evidence="7" type="ordered locus">Rcas_1300</name>
</gene>
<dbReference type="RefSeq" id="WP_012119827.1">
    <property type="nucleotide sequence ID" value="NC_009767.1"/>
</dbReference>
<dbReference type="eggNOG" id="COG2373">
    <property type="taxonomic scope" value="Bacteria"/>
</dbReference>
<keyword evidence="8" id="KW-1185">Reference proteome</keyword>
<protein>
    <submittedName>
        <fullName evidence="7">Alpha-2-macroglobulin domain protein</fullName>
    </submittedName>
</protein>
<dbReference type="Pfam" id="PF13205">
    <property type="entry name" value="Big_5"/>
    <property type="match status" value="4"/>
</dbReference>
<dbReference type="Pfam" id="PF07678">
    <property type="entry name" value="TED_complement"/>
    <property type="match status" value="1"/>
</dbReference>
<dbReference type="InterPro" id="IPR041246">
    <property type="entry name" value="Bact_MG10"/>
</dbReference>
<dbReference type="SUPFAM" id="SSF48239">
    <property type="entry name" value="Terpenoid cyclases/Protein prenyltransferases"/>
    <property type="match status" value="1"/>
</dbReference>
<dbReference type="Pfam" id="PF17962">
    <property type="entry name" value="bMG6"/>
    <property type="match status" value="1"/>
</dbReference>
<organism evidence="7 8">
    <name type="scientific">Roseiflexus castenholzii (strain DSM 13941 / HLO8)</name>
    <dbReference type="NCBI Taxonomy" id="383372"/>
    <lineage>
        <taxon>Bacteria</taxon>
        <taxon>Bacillati</taxon>
        <taxon>Chloroflexota</taxon>
        <taxon>Chloroflexia</taxon>
        <taxon>Chloroflexales</taxon>
        <taxon>Roseiflexineae</taxon>
        <taxon>Roseiflexaceae</taxon>
        <taxon>Roseiflexus</taxon>
    </lineage>
</organism>
<dbReference type="KEGG" id="rca:Rcas_1300"/>
<evidence type="ECO:0000259" key="6">
    <source>
        <dbReference type="SMART" id="SM01360"/>
    </source>
</evidence>
<evidence type="ECO:0000259" key="5">
    <source>
        <dbReference type="SMART" id="SM01359"/>
    </source>
</evidence>
<dbReference type="Gene3D" id="2.60.40.1930">
    <property type="match status" value="1"/>
</dbReference>
<dbReference type="InterPro" id="IPR041462">
    <property type="entry name" value="Bact_A2M_MG6"/>
</dbReference>
<dbReference type="HOGENOM" id="CLU_002018_0_0_0"/>
<feature type="region of interest" description="Disordered" evidence="3">
    <location>
        <begin position="24"/>
        <end position="66"/>
    </location>
</feature>
<dbReference type="InterPro" id="IPR001599">
    <property type="entry name" value="Macroglobln_a2"/>
</dbReference>
<dbReference type="InterPro" id="IPR032812">
    <property type="entry name" value="SbsA_Ig"/>
</dbReference>
<dbReference type="GO" id="GO:0005615">
    <property type="term" value="C:extracellular space"/>
    <property type="evidence" value="ECO:0007669"/>
    <property type="project" value="InterPro"/>
</dbReference>
<dbReference type="SMART" id="SM01359">
    <property type="entry name" value="A2M_N_2"/>
    <property type="match status" value="1"/>
</dbReference>
<dbReference type="Proteomes" id="UP000000263">
    <property type="component" value="Chromosome"/>
</dbReference>
<dbReference type="PANTHER" id="PTHR40094">
    <property type="entry name" value="ALPHA-2-MACROGLOBULIN HOMOLOG"/>
    <property type="match status" value="1"/>
</dbReference>
<proteinExistence type="inferred from homology"/>
<evidence type="ECO:0000256" key="1">
    <source>
        <dbReference type="ARBA" id="ARBA00010556"/>
    </source>
</evidence>
<dbReference type="InterPro" id="IPR021868">
    <property type="entry name" value="Alpha_2_Macroglob_MG3"/>
</dbReference>
<dbReference type="EMBL" id="CP000804">
    <property type="protein sequence ID" value="ABU57397.1"/>
    <property type="molecule type" value="Genomic_DNA"/>
</dbReference>
<evidence type="ECO:0000313" key="8">
    <source>
        <dbReference type="Proteomes" id="UP000000263"/>
    </source>
</evidence>